<protein>
    <submittedName>
        <fullName evidence="1">Uncharacterized protein</fullName>
    </submittedName>
</protein>
<evidence type="ECO:0000313" key="2">
    <source>
        <dbReference type="Proteomes" id="UP000595691"/>
    </source>
</evidence>
<organism evidence="1 2">
    <name type="scientific">Heyndrickxia vini</name>
    <dbReference type="NCBI Taxonomy" id="1476025"/>
    <lineage>
        <taxon>Bacteria</taxon>
        <taxon>Bacillati</taxon>
        <taxon>Bacillota</taxon>
        <taxon>Bacilli</taxon>
        <taxon>Bacillales</taxon>
        <taxon>Bacillaceae</taxon>
        <taxon>Heyndrickxia</taxon>
    </lineage>
</organism>
<dbReference type="RefSeq" id="WP_202777325.1">
    <property type="nucleotide sequence ID" value="NZ_CP065425.1"/>
</dbReference>
<gene>
    <name evidence="1" type="ORF">I5776_15780</name>
</gene>
<name>A0ABX7DZU3_9BACI</name>
<dbReference type="EMBL" id="CP065425">
    <property type="protein sequence ID" value="QQZ08509.1"/>
    <property type="molecule type" value="Genomic_DNA"/>
</dbReference>
<accession>A0ABX7DZU3</accession>
<reference evidence="1 2" key="1">
    <citation type="submission" date="2020-11" db="EMBL/GenBank/DDBJ databases">
        <title>Taxonomic evaluation of the Bacillus sporothermodurans group of bacteria based on whole genome sequences.</title>
        <authorList>
            <person name="Fiedler G."/>
            <person name="Herbstmann A.-D."/>
            <person name="Doll E."/>
            <person name="Wenning M."/>
            <person name="Brinks E."/>
            <person name="Kabisch J."/>
            <person name="Breitenwieser F."/>
            <person name="Lappann M."/>
            <person name="Boehnlein C."/>
            <person name="Franz C."/>
        </authorList>
    </citation>
    <scope>NUCLEOTIDE SEQUENCE [LARGE SCALE GENOMIC DNA]</scope>
    <source>
        <strain evidence="1 2">JCM 19841</strain>
    </source>
</reference>
<dbReference type="Proteomes" id="UP000595691">
    <property type="component" value="Chromosome"/>
</dbReference>
<proteinExistence type="predicted"/>
<evidence type="ECO:0000313" key="1">
    <source>
        <dbReference type="EMBL" id="QQZ08509.1"/>
    </source>
</evidence>
<keyword evidence="2" id="KW-1185">Reference proteome</keyword>
<sequence>MLVNVQSGDYVDVCFQALEKSDVKKYGLTKRNGWFDWEKEFKIKNNLVFGLFVKGNTVEIQGVIAIQEWHHSQMIYVKLMESAPQNKRDFPKRKYAYSGNHLLCFAMDYSFTLEFEGYVGLFAKKNYNEEYYRDKLGATLASYQEGRPFYFFDTDKSEGLLRSHFVGGVTICPN</sequence>